<dbReference type="Proteomes" id="UP001642487">
    <property type="component" value="Chromosome 3"/>
</dbReference>
<sequence length="68" mass="7340">MAAVQSVRCRSTESGYAAHKLGAGIGHIGLDWACKYVDSLGLTTYNSQLRAALLISPNPALFRLQIYT</sequence>
<protein>
    <submittedName>
        <fullName evidence="1">Uncharacterized protein</fullName>
    </submittedName>
</protein>
<reference evidence="1 2" key="1">
    <citation type="submission" date="2024-03" db="EMBL/GenBank/DDBJ databases">
        <authorList>
            <person name="Gkanogiannis A."/>
            <person name="Becerra Lopez-Lavalle L."/>
        </authorList>
    </citation>
    <scope>NUCLEOTIDE SEQUENCE [LARGE SCALE GENOMIC DNA]</scope>
</reference>
<dbReference type="EMBL" id="OZ021737">
    <property type="protein sequence ID" value="CAK9318040.1"/>
    <property type="molecule type" value="Genomic_DNA"/>
</dbReference>
<name>A0ABP0YEF5_9ROSI</name>
<organism evidence="1 2">
    <name type="scientific">Citrullus colocynthis</name>
    <name type="common">colocynth</name>
    <dbReference type="NCBI Taxonomy" id="252529"/>
    <lineage>
        <taxon>Eukaryota</taxon>
        <taxon>Viridiplantae</taxon>
        <taxon>Streptophyta</taxon>
        <taxon>Embryophyta</taxon>
        <taxon>Tracheophyta</taxon>
        <taxon>Spermatophyta</taxon>
        <taxon>Magnoliopsida</taxon>
        <taxon>eudicotyledons</taxon>
        <taxon>Gunneridae</taxon>
        <taxon>Pentapetalae</taxon>
        <taxon>rosids</taxon>
        <taxon>fabids</taxon>
        <taxon>Cucurbitales</taxon>
        <taxon>Cucurbitaceae</taxon>
        <taxon>Benincaseae</taxon>
        <taxon>Citrullus</taxon>
    </lineage>
</organism>
<proteinExistence type="predicted"/>
<keyword evidence="2" id="KW-1185">Reference proteome</keyword>
<gene>
    <name evidence="1" type="ORF">CITCOLO1_LOCUS9994</name>
</gene>
<evidence type="ECO:0000313" key="2">
    <source>
        <dbReference type="Proteomes" id="UP001642487"/>
    </source>
</evidence>
<evidence type="ECO:0000313" key="1">
    <source>
        <dbReference type="EMBL" id="CAK9318040.1"/>
    </source>
</evidence>
<accession>A0ABP0YEF5</accession>